<evidence type="ECO:0000256" key="18">
    <source>
        <dbReference type="ARBA" id="ARBA00023288"/>
    </source>
</evidence>
<keyword evidence="7 23" id="KW-0812">Transmembrane</keyword>
<keyword evidence="11 23" id="KW-0297">G-protein coupled receptor</keyword>
<evidence type="ECO:0000256" key="2">
    <source>
        <dbReference type="ARBA" id="ARBA00004651"/>
    </source>
</evidence>
<comment type="subcellular location">
    <subcellularLocation>
        <location evidence="2">Cell membrane</location>
        <topology evidence="2">Multi-pass membrane protein</topology>
    </subcellularLocation>
    <subcellularLocation>
        <location evidence="1">Cytoplasm</location>
    </subcellularLocation>
    <subcellularLocation>
        <location evidence="23">Membrane</location>
        <topology evidence="23">Multi-pass membrane protein</topology>
    </subcellularLocation>
</comment>
<dbReference type="GO" id="GO:0005886">
    <property type="term" value="C:plasma membrane"/>
    <property type="evidence" value="ECO:0007669"/>
    <property type="project" value="UniProtKB-SubCell"/>
</dbReference>
<dbReference type="Proteomes" id="UP000261580">
    <property type="component" value="Unassembled WGS sequence"/>
</dbReference>
<feature type="transmembrane region" description="Helical" evidence="23">
    <location>
        <begin position="25"/>
        <end position="48"/>
    </location>
</feature>
<feature type="transmembrane region" description="Helical" evidence="23">
    <location>
        <begin position="182"/>
        <end position="205"/>
    </location>
</feature>
<dbReference type="GO" id="GO:0007601">
    <property type="term" value="P:visual perception"/>
    <property type="evidence" value="ECO:0007669"/>
    <property type="project" value="InterPro"/>
</dbReference>
<keyword evidence="6 23" id="KW-0716">Sensory transduction</keyword>
<protein>
    <recommendedName>
        <fullName evidence="20">Opsin-3</fullName>
    </recommendedName>
    <alternativeName>
        <fullName evidence="22">Encephalopsin</fullName>
    </alternativeName>
    <alternativeName>
        <fullName evidence="21">Panopsin</fullName>
    </alternativeName>
</protein>
<dbReference type="GO" id="GO:0009637">
    <property type="term" value="P:response to blue light"/>
    <property type="evidence" value="ECO:0007669"/>
    <property type="project" value="UniProtKB-ARBA"/>
</dbReference>
<feature type="transmembrane region" description="Helical" evidence="23">
    <location>
        <begin position="101"/>
        <end position="119"/>
    </location>
</feature>
<keyword evidence="17 23" id="KW-0807">Transducer</keyword>
<evidence type="ECO:0000313" key="26">
    <source>
        <dbReference type="Proteomes" id="UP000261580"/>
    </source>
</evidence>
<dbReference type="FunFam" id="1.20.1070.10:FF:000225">
    <property type="entry name" value="Opsin 3"/>
    <property type="match status" value="1"/>
</dbReference>
<dbReference type="GO" id="GO:0016918">
    <property type="term" value="F:retinal binding"/>
    <property type="evidence" value="ECO:0007669"/>
    <property type="project" value="Ensembl"/>
</dbReference>
<sequence length="388" mass="44198">MNLPNETRAGRSTEHYIFALGTYKLLAFTIGTIGVFGFCNNVFVIILYCRFKRLRTPTNLLLVNISLSDFLVSVIGINFTFASCVKGGWIWSQSTCIWDGFSNSLFGIVSIMTLAALAYERYIRVVHAQVVDFPWAWRAIAHIWLYSLAWTGAPLLGWNRYTLEIHRLGCSLDWTSKDPNDASFILLFLLACFFVPVGVMIYCYGNILYTVQRLRSLQDLQTVQIIKILRYEKKVAVMFLLMITCFLVCWTPYAVVSMMEAFGRKSMVSPTLAIIPSFFAKSSTAYNPLIYVFMSRKFRRCLLQLLCSRISWLQRNLKERPLAPIERPIRPIVVSSACSSAKARPKKRVTFNSSSIVFIITSDDLQHLDVTSKAGNSTQFNVIQVRPL</sequence>
<dbReference type="GO" id="GO:0007602">
    <property type="term" value="P:phototransduction"/>
    <property type="evidence" value="ECO:0007669"/>
    <property type="project" value="UniProtKB-KW"/>
</dbReference>
<feature type="domain" description="G-protein coupled receptors family 1 profile" evidence="24">
    <location>
        <begin position="40"/>
        <end position="291"/>
    </location>
</feature>
<evidence type="ECO:0000256" key="1">
    <source>
        <dbReference type="ARBA" id="ARBA00004496"/>
    </source>
</evidence>
<dbReference type="GeneID" id="102782850"/>
<evidence type="ECO:0000256" key="7">
    <source>
        <dbReference type="ARBA" id="ARBA00022692"/>
    </source>
</evidence>
<evidence type="ECO:0000313" key="25">
    <source>
        <dbReference type="Ensembl" id="ENSNBRP00000023730.1"/>
    </source>
</evidence>
<dbReference type="CTD" id="23596"/>
<evidence type="ECO:0000256" key="4">
    <source>
        <dbReference type="ARBA" id="ARBA00022490"/>
    </source>
</evidence>
<evidence type="ECO:0000256" key="17">
    <source>
        <dbReference type="ARBA" id="ARBA00023224"/>
    </source>
</evidence>
<dbReference type="STRING" id="32507.ENSNBRP00000023730"/>
<dbReference type="SUPFAM" id="SSF81321">
    <property type="entry name" value="Family A G protein-coupled receptor-like"/>
    <property type="match status" value="1"/>
</dbReference>
<dbReference type="Gene3D" id="1.20.1070.10">
    <property type="entry name" value="Rhodopsin 7-helix transmembrane proteins"/>
    <property type="match status" value="1"/>
</dbReference>
<keyword evidence="4" id="KW-0963">Cytoplasm</keyword>
<evidence type="ECO:0000256" key="13">
    <source>
        <dbReference type="ARBA" id="ARBA00023139"/>
    </source>
</evidence>
<evidence type="ECO:0000256" key="22">
    <source>
        <dbReference type="ARBA" id="ARBA00083377"/>
    </source>
</evidence>
<evidence type="ECO:0000256" key="8">
    <source>
        <dbReference type="ARBA" id="ARBA00022925"/>
    </source>
</evidence>
<dbReference type="Ensembl" id="ENSNBRT00000024345.1">
    <property type="protein sequence ID" value="ENSNBRP00000023730.1"/>
    <property type="gene ID" value="ENSNBRG00000018151.1"/>
</dbReference>
<reference evidence="25" key="1">
    <citation type="submission" date="2025-08" db="UniProtKB">
        <authorList>
            <consortium name="Ensembl"/>
        </authorList>
    </citation>
    <scope>IDENTIFICATION</scope>
</reference>
<dbReference type="PROSITE" id="PS00237">
    <property type="entry name" value="G_PROTEIN_RECEP_F1_1"/>
    <property type="match status" value="1"/>
</dbReference>
<feature type="transmembrane region" description="Helical" evidence="23">
    <location>
        <begin position="139"/>
        <end position="158"/>
    </location>
</feature>
<dbReference type="InterPro" id="IPR017452">
    <property type="entry name" value="GPCR_Rhodpsn_7TM"/>
</dbReference>
<feature type="transmembrane region" description="Helical" evidence="23">
    <location>
        <begin position="60"/>
        <end position="81"/>
    </location>
</feature>
<feature type="transmembrane region" description="Helical" evidence="23">
    <location>
        <begin position="235"/>
        <end position="253"/>
    </location>
</feature>
<accession>A0A3Q4HJT7</accession>
<keyword evidence="16" id="KW-0325">Glycoprotein</keyword>
<evidence type="ECO:0000256" key="9">
    <source>
        <dbReference type="ARBA" id="ARBA00022989"/>
    </source>
</evidence>
<dbReference type="RefSeq" id="XP_006799101.1">
    <property type="nucleotide sequence ID" value="XM_006799038.2"/>
</dbReference>
<keyword evidence="5 23" id="KW-0600">Photoreceptor protein</keyword>
<dbReference type="Pfam" id="PF00001">
    <property type="entry name" value="7tm_1"/>
    <property type="match status" value="1"/>
</dbReference>
<dbReference type="InterPro" id="IPR050125">
    <property type="entry name" value="GPCR_opsins"/>
</dbReference>
<dbReference type="PRINTS" id="PR00237">
    <property type="entry name" value="GPCRRHODOPSN"/>
</dbReference>
<comment type="subunit">
    <text evidence="19">Interacts with MC1R; the interaction results in a decrease in MC1R-mediated cAMP signaling and ultimately a decrease in melanin production in melanocytes.</text>
</comment>
<dbReference type="GO" id="GO:0009881">
    <property type="term" value="F:photoreceptor activity"/>
    <property type="evidence" value="ECO:0007669"/>
    <property type="project" value="UniProtKB-KW"/>
</dbReference>
<evidence type="ECO:0000256" key="5">
    <source>
        <dbReference type="ARBA" id="ARBA00022543"/>
    </source>
</evidence>
<reference evidence="25" key="2">
    <citation type="submission" date="2025-09" db="UniProtKB">
        <authorList>
            <consortium name="Ensembl"/>
        </authorList>
    </citation>
    <scope>IDENTIFICATION</scope>
</reference>
<keyword evidence="18" id="KW-0449">Lipoprotein</keyword>
<name>A0A3Q4HJT7_NEOBR</name>
<keyword evidence="3" id="KW-1003">Cell membrane</keyword>
<dbReference type="GeneTree" id="ENSGT01150000286935"/>
<evidence type="ECO:0000256" key="14">
    <source>
        <dbReference type="ARBA" id="ARBA00023157"/>
    </source>
</evidence>
<evidence type="ECO:0000256" key="6">
    <source>
        <dbReference type="ARBA" id="ARBA00022606"/>
    </source>
</evidence>
<feature type="transmembrane region" description="Helical" evidence="23">
    <location>
        <begin position="273"/>
        <end position="294"/>
    </location>
</feature>
<dbReference type="InterPro" id="IPR001760">
    <property type="entry name" value="Opsin"/>
</dbReference>
<dbReference type="InterPro" id="IPR000276">
    <property type="entry name" value="GPCR_Rhodpsn"/>
</dbReference>
<keyword evidence="14" id="KW-1015">Disulfide bond</keyword>
<keyword evidence="13" id="KW-0564">Palmitate</keyword>
<evidence type="ECO:0000256" key="15">
    <source>
        <dbReference type="ARBA" id="ARBA00023170"/>
    </source>
</evidence>
<organism evidence="25 26">
    <name type="scientific">Neolamprologus brichardi</name>
    <name type="common">Fairy cichlid</name>
    <name type="synonym">Lamprologus brichardi</name>
    <dbReference type="NCBI Taxonomy" id="32507"/>
    <lineage>
        <taxon>Eukaryota</taxon>
        <taxon>Metazoa</taxon>
        <taxon>Chordata</taxon>
        <taxon>Craniata</taxon>
        <taxon>Vertebrata</taxon>
        <taxon>Euteleostomi</taxon>
        <taxon>Actinopterygii</taxon>
        <taxon>Neopterygii</taxon>
        <taxon>Teleostei</taxon>
        <taxon>Neoteleostei</taxon>
        <taxon>Acanthomorphata</taxon>
        <taxon>Ovalentaria</taxon>
        <taxon>Cichlomorphae</taxon>
        <taxon>Cichliformes</taxon>
        <taxon>Cichlidae</taxon>
        <taxon>African cichlids</taxon>
        <taxon>Pseudocrenilabrinae</taxon>
        <taxon>Lamprologini</taxon>
        <taxon>Neolamprologus</taxon>
    </lineage>
</organism>
<keyword evidence="15 23" id="KW-0675">Receptor</keyword>
<dbReference type="GO" id="GO:0009893">
    <property type="term" value="P:positive regulation of metabolic process"/>
    <property type="evidence" value="ECO:0007669"/>
    <property type="project" value="UniProtKB-ARBA"/>
</dbReference>
<dbReference type="AlphaFoldDB" id="A0A3Q4HJT7"/>
<dbReference type="PROSITE" id="PS00238">
    <property type="entry name" value="OPSIN"/>
    <property type="match status" value="1"/>
</dbReference>
<evidence type="ECO:0000256" key="12">
    <source>
        <dbReference type="ARBA" id="ARBA00023136"/>
    </source>
</evidence>
<proteinExistence type="inferred from homology"/>
<dbReference type="OMA" id="IDDNSKH"/>
<evidence type="ECO:0000256" key="23">
    <source>
        <dbReference type="RuleBase" id="RU004951"/>
    </source>
</evidence>
<dbReference type="GO" id="GO:0005737">
    <property type="term" value="C:cytoplasm"/>
    <property type="evidence" value="ECO:0007669"/>
    <property type="project" value="UniProtKB-SubCell"/>
</dbReference>
<evidence type="ECO:0000256" key="19">
    <source>
        <dbReference type="ARBA" id="ARBA00062265"/>
    </source>
</evidence>
<evidence type="ECO:0000256" key="20">
    <source>
        <dbReference type="ARBA" id="ARBA00072211"/>
    </source>
</evidence>
<evidence type="ECO:0000256" key="21">
    <source>
        <dbReference type="ARBA" id="ARBA00079531"/>
    </source>
</evidence>
<evidence type="ECO:0000256" key="10">
    <source>
        <dbReference type="ARBA" id="ARBA00022991"/>
    </source>
</evidence>
<dbReference type="GO" id="GO:0004930">
    <property type="term" value="F:G protein-coupled receptor activity"/>
    <property type="evidence" value="ECO:0007669"/>
    <property type="project" value="UniProtKB-KW"/>
</dbReference>
<keyword evidence="8 23" id="KW-0681">Retinal protein</keyword>
<dbReference type="CDD" id="cd15078">
    <property type="entry name" value="7tmA_Encephalopsin"/>
    <property type="match status" value="1"/>
</dbReference>
<keyword evidence="9 23" id="KW-1133">Transmembrane helix</keyword>
<dbReference type="OrthoDB" id="2105199at2759"/>
<keyword evidence="26" id="KW-1185">Reference proteome</keyword>
<dbReference type="InterPro" id="IPR027430">
    <property type="entry name" value="Retinal_BS"/>
</dbReference>
<dbReference type="Bgee" id="ENSNBRG00000018151">
    <property type="expression patterns" value="Expressed in liver and 3 other cell types or tissues"/>
</dbReference>
<evidence type="ECO:0000256" key="11">
    <source>
        <dbReference type="ARBA" id="ARBA00023040"/>
    </source>
</evidence>
<keyword evidence="12 23" id="KW-0472">Membrane</keyword>
<evidence type="ECO:0000259" key="24">
    <source>
        <dbReference type="PROSITE" id="PS50262"/>
    </source>
</evidence>
<evidence type="ECO:0000256" key="3">
    <source>
        <dbReference type="ARBA" id="ARBA00022475"/>
    </source>
</evidence>
<evidence type="ECO:0000256" key="16">
    <source>
        <dbReference type="ARBA" id="ARBA00023180"/>
    </source>
</evidence>
<dbReference type="PROSITE" id="PS50262">
    <property type="entry name" value="G_PROTEIN_RECEP_F1_2"/>
    <property type="match status" value="1"/>
</dbReference>
<dbReference type="PANTHER" id="PTHR24240">
    <property type="entry name" value="OPSIN"/>
    <property type="match status" value="1"/>
</dbReference>
<dbReference type="PRINTS" id="PR00238">
    <property type="entry name" value="OPSIN"/>
</dbReference>
<keyword evidence="10 23" id="KW-0157">Chromophore</keyword>
<comment type="similarity">
    <text evidence="23">Belongs to the G-protein coupled receptor 1 family. Opsin subfamily.</text>
</comment>